<dbReference type="RefSeq" id="WP_194452028.1">
    <property type="nucleotide sequence ID" value="NZ_CP063849.1"/>
</dbReference>
<gene>
    <name evidence="2" type="ORF">IRI77_10525</name>
</gene>
<dbReference type="InterPro" id="IPR017799">
    <property type="entry name" value="Tscrpt_reg_PadR_acidobac-type"/>
</dbReference>
<dbReference type="NCBIfam" id="TIGR03433">
    <property type="entry name" value="padR_acidobact"/>
    <property type="match status" value="1"/>
</dbReference>
<dbReference type="EMBL" id="CP063849">
    <property type="protein sequence ID" value="QOY90363.1"/>
    <property type="molecule type" value="Genomic_DNA"/>
</dbReference>
<dbReference type="AlphaFoldDB" id="A0A7S7NV37"/>
<reference evidence="2 3" key="1">
    <citation type="submission" date="2020-10" db="EMBL/GenBank/DDBJ databases">
        <title>Complete genome sequence of Paludibaculum fermentans P105T, a facultatively anaerobic acidobacterium capable of dissimilatory Fe(III) reduction.</title>
        <authorList>
            <person name="Dedysh S.N."/>
            <person name="Beletsky A.V."/>
            <person name="Kulichevskaya I.S."/>
            <person name="Mardanov A.V."/>
            <person name="Ravin N.V."/>
        </authorList>
    </citation>
    <scope>NUCLEOTIDE SEQUENCE [LARGE SCALE GENOMIC DNA]</scope>
    <source>
        <strain evidence="2 3">P105</strain>
    </source>
</reference>
<dbReference type="Pfam" id="PF03551">
    <property type="entry name" value="PadR"/>
    <property type="match status" value="1"/>
</dbReference>
<dbReference type="PANTHER" id="PTHR33169">
    <property type="entry name" value="PADR-FAMILY TRANSCRIPTIONAL REGULATOR"/>
    <property type="match status" value="1"/>
</dbReference>
<dbReference type="KEGG" id="pfer:IRI77_10525"/>
<protein>
    <submittedName>
        <fullName evidence="2">PadR family transcriptional regulator</fullName>
    </submittedName>
</protein>
<dbReference type="PANTHER" id="PTHR33169:SF14">
    <property type="entry name" value="TRANSCRIPTIONAL REGULATOR RV3488"/>
    <property type="match status" value="1"/>
</dbReference>
<evidence type="ECO:0000313" key="3">
    <source>
        <dbReference type="Proteomes" id="UP000593892"/>
    </source>
</evidence>
<evidence type="ECO:0000259" key="1">
    <source>
        <dbReference type="Pfam" id="PF03551"/>
    </source>
</evidence>
<dbReference type="Proteomes" id="UP000593892">
    <property type="component" value="Chromosome"/>
</dbReference>
<organism evidence="2 3">
    <name type="scientific">Paludibaculum fermentans</name>
    <dbReference type="NCBI Taxonomy" id="1473598"/>
    <lineage>
        <taxon>Bacteria</taxon>
        <taxon>Pseudomonadati</taxon>
        <taxon>Acidobacteriota</taxon>
        <taxon>Terriglobia</taxon>
        <taxon>Bryobacterales</taxon>
        <taxon>Bryobacteraceae</taxon>
        <taxon>Paludibaculum</taxon>
    </lineage>
</organism>
<name>A0A7S7NV37_PALFE</name>
<evidence type="ECO:0000313" key="2">
    <source>
        <dbReference type="EMBL" id="QOY90363.1"/>
    </source>
</evidence>
<feature type="domain" description="Transcription regulator PadR N-terminal" evidence="1">
    <location>
        <begin position="19"/>
        <end position="92"/>
    </location>
</feature>
<dbReference type="InterPro" id="IPR005149">
    <property type="entry name" value="Tscrpt_reg_PadR_N"/>
</dbReference>
<dbReference type="InterPro" id="IPR036390">
    <property type="entry name" value="WH_DNA-bd_sf"/>
</dbReference>
<accession>A0A7S7NV37</accession>
<sequence length="112" mass="12683">MGRKPKKNDSLPGSLDMLILRTLSLRDLHGYGIVQFIQQSSGNELLIEEGSLYPALQRLELNGWIEGDWGVTSNNRRARIYKITVEGRKQLAIETRQYAKLTLAIAHVMGME</sequence>
<proteinExistence type="predicted"/>
<dbReference type="InterPro" id="IPR036388">
    <property type="entry name" value="WH-like_DNA-bd_sf"/>
</dbReference>
<dbReference type="SUPFAM" id="SSF46785">
    <property type="entry name" value="Winged helix' DNA-binding domain"/>
    <property type="match status" value="1"/>
</dbReference>
<keyword evidence="3" id="KW-1185">Reference proteome</keyword>
<dbReference type="InterPro" id="IPR052509">
    <property type="entry name" value="Metal_resp_DNA-bind_regulator"/>
</dbReference>
<dbReference type="Gene3D" id="1.10.10.10">
    <property type="entry name" value="Winged helix-like DNA-binding domain superfamily/Winged helix DNA-binding domain"/>
    <property type="match status" value="1"/>
</dbReference>